<sequence>MTHDRPATAPQPEHERAERILDAARELLMAWGYKRVTVDEIARRARIGKGTVYLHWKTKEQLFTALLRRELRQHVHTVATGIERDPDAARPSRVAREVFAEQARAPIHRAMLAGDDELLGALAVSGTGLPVIRELGFGELLARLVEIWRAHGLLTEALPAADQVFIIDMALHGAVTGGVVTGLDNSDYPTEHRADLLAHTIRTALEPAGPPNPARLRAAAQAVLTALEDARHTLDAPGLHAANR</sequence>
<evidence type="ECO:0000256" key="1">
    <source>
        <dbReference type="ARBA" id="ARBA00023015"/>
    </source>
</evidence>
<organism evidence="6 7">
    <name type="scientific">Glycomyces artemisiae</name>
    <dbReference type="NCBI Taxonomy" id="1076443"/>
    <lineage>
        <taxon>Bacteria</taxon>
        <taxon>Bacillati</taxon>
        <taxon>Actinomycetota</taxon>
        <taxon>Actinomycetes</taxon>
        <taxon>Glycomycetales</taxon>
        <taxon>Glycomycetaceae</taxon>
        <taxon>Glycomyces</taxon>
    </lineage>
</organism>
<dbReference type="InterPro" id="IPR009057">
    <property type="entry name" value="Homeodomain-like_sf"/>
</dbReference>
<reference evidence="6 7" key="1">
    <citation type="submission" date="2018-03" db="EMBL/GenBank/DDBJ databases">
        <title>Genomic Encyclopedia of Type Strains, Phase III (KMG-III): the genomes of soil and plant-associated and newly described type strains.</title>
        <authorList>
            <person name="Whitman W."/>
        </authorList>
    </citation>
    <scope>NUCLEOTIDE SEQUENCE [LARGE SCALE GENOMIC DNA]</scope>
    <source>
        <strain evidence="6 7">CGMCC 4.7067</strain>
    </source>
</reference>
<accession>A0A2T0UH30</accession>
<dbReference type="SUPFAM" id="SSF46689">
    <property type="entry name" value="Homeodomain-like"/>
    <property type="match status" value="1"/>
</dbReference>
<evidence type="ECO:0000256" key="2">
    <source>
        <dbReference type="ARBA" id="ARBA00023125"/>
    </source>
</evidence>
<name>A0A2T0UH30_9ACTN</name>
<dbReference type="PANTHER" id="PTHR30055">
    <property type="entry name" value="HTH-TYPE TRANSCRIPTIONAL REGULATOR RUTR"/>
    <property type="match status" value="1"/>
</dbReference>
<keyword evidence="7" id="KW-1185">Reference proteome</keyword>
<feature type="domain" description="HTH tetR-type" evidence="5">
    <location>
        <begin position="14"/>
        <end position="74"/>
    </location>
</feature>
<proteinExistence type="predicted"/>
<dbReference type="AlphaFoldDB" id="A0A2T0UH30"/>
<evidence type="ECO:0000313" key="7">
    <source>
        <dbReference type="Proteomes" id="UP000238176"/>
    </source>
</evidence>
<dbReference type="Gene3D" id="1.10.357.10">
    <property type="entry name" value="Tetracycline Repressor, domain 2"/>
    <property type="match status" value="1"/>
</dbReference>
<dbReference type="EMBL" id="PVTJ01000007">
    <property type="protein sequence ID" value="PRY57168.1"/>
    <property type="molecule type" value="Genomic_DNA"/>
</dbReference>
<dbReference type="Proteomes" id="UP000238176">
    <property type="component" value="Unassembled WGS sequence"/>
</dbReference>
<dbReference type="PROSITE" id="PS50977">
    <property type="entry name" value="HTH_TETR_2"/>
    <property type="match status" value="1"/>
</dbReference>
<dbReference type="OrthoDB" id="3682047at2"/>
<dbReference type="InterPro" id="IPR050109">
    <property type="entry name" value="HTH-type_TetR-like_transc_reg"/>
</dbReference>
<dbReference type="PANTHER" id="PTHR30055:SF234">
    <property type="entry name" value="HTH-TYPE TRANSCRIPTIONAL REGULATOR BETI"/>
    <property type="match status" value="1"/>
</dbReference>
<comment type="caution">
    <text evidence="6">The sequence shown here is derived from an EMBL/GenBank/DDBJ whole genome shotgun (WGS) entry which is preliminary data.</text>
</comment>
<dbReference type="GO" id="GO:0003700">
    <property type="term" value="F:DNA-binding transcription factor activity"/>
    <property type="evidence" value="ECO:0007669"/>
    <property type="project" value="TreeGrafter"/>
</dbReference>
<keyword evidence="1" id="KW-0805">Transcription regulation</keyword>
<evidence type="ECO:0000259" key="5">
    <source>
        <dbReference type="PROSITE" id="PS50977"/>
    </source>
</evidence>
<dbReference type="GO" id="GO:0000976">
    <property type="term" value="F:transcription cis-regulatory region binding"/>
    <property type="evidence" value="ECO:0007669"/>
    <property type="project" value="TreeGrafter"/>
</dbReference>
<keyword evidence="3" id="KW-0804">Transcription</keyword>
<dbReference type="PROSITE" id="PS01081">
    <property type="entry name" value="HTH_TETR_1"/>
    <property type="match status" value="1"/>
</dbReference>
<dbReference type="RefSeq" id="WP_106365184.1">
    <property type="nucleotide sequence ID" value="NZ_PVTJ01000007.1"/>
</dbReference>
<dbReference type="Pfam" id="PF00440">
    <property type="entry name" value="TetR_N"/>
    <property type="match status" value="1"/>
</dbReference>
<dbReference type="PRINTS" id="PR00455">
    <property type="entry name" value="HTHTETR"/>
</dbReference>
<evidence type="ECO:0000256" key="4">
    <source>
        <dbReference type="PROSITE-ProRule" id="PRU00335"/>
    </source>
</evidence>
<keyword evidence="2 4" id="KW-0238">DNA-binding</keyword>
<gene>
    <name evidence="6" type="ORF">B0I28_10714</name>
</gene>
<evidence type="ECO:0000313" key="6">
    <source>
        <dbReference type="EMBL" id="PRY57168.1"/>
    </source>
</evidence>
<dbReference type="InterPro" id="IPR023772">
    <property type="entry name" value="DNA-bd_HTH_TetR-type_CS"/>
</dbReference>
<evidence type="ECO:0000256" key="3">
    <source>
        <dbReference type="ARBA" id="ARBA00023163"/>
    </source>
</evidence>
<dbReference type="InterPro" id="IPR001647">
    <property type="entry name" value="HTH_TetR"/>
</dbReference>
<feature type="DNA-binding region" description="H-T-H motif" evidence="4">
    <location>
        <begin position="37"/>
        <end position="56"/>
    </location>
</feature>
<protein>
    <submittedName>
        <fullName evidence="6">TetR family transcriptional regulator</fullName>
    </submittedName>
</protein>